<evidence type="ECO:0000256" key="11">
    <source>
        <dbReference type="ARBA" id="ARBA00048679"/>
    </source>
</evidence>
<dbReference type="GO" id="GO:0016020">
    <property type="term" value="C:membrane"/>
    <property type="evidence" value="ECO:0007669"/>
    <property type="project" value="UniProtKB-SubCell"/>
</dbReference>
<dbReference type="SUPFAM" id="SSF56112">
    <property type="entry name" value="Protein kinase-like (PK-like)"/>
    <property type="match status" value="1"/>
</dbReference>
<dbReference type="Gene3D" id="3.30.200.20">
    <property type="entry name" value="Phosphorylase Kinase, domain 1"/>
    <property type="match status" value="1"/>
</dbReference>
<dbReference type="Gene3D" id="3.80.10.10">
    <property type="entry name" value="Ribonuclease Inhibitor"/>
    <property type="match status" value="1"/>
</dbReference>
<feature type="transmembrane region" description="Helical" evidence="12">
    <location>
        <begin position="256"/>
        <end position="280"/>
    </location>
</feature>
<keyword evidence="7 12" id="KW-1133">Transmembrane helix</keyword>
<comment type="subcellular location">
    <subcellularLocation>
        <location evidence="1">Membrane</location>
        <topology evidence="1">Single-pass membrane protein</topology>
    </subcellularLocation>
</comment>
<reference evidence="14 15" key="1">
    <citation type="submission" date="2022-03" db="EMBL/GenBank/DDBJ databases">
        <authorList>
            <person name="Macdonald S."/>
            <person name="Ahmed S."/>
            <person name="Newling K."/>
        </authorList>
    </citation>
    <scope>NUCLEOTIDE SEQUENCE [LARGE SCALE GENOMIC DNA]</scope>
</reference>
<evidence type="ECO:0000256" key="7">
    <source>
        <dbReference type="ARBA" id="ARBA00022989"/>
    </source>
</evidence>
<evidence type="ECO:0000256" key="3">
    <source>
        <dbReference type="ARBA" id="ARBA00022614"/>
    </source>
</evidence>
<dbReference type="PROSITE" id="PS00108">
    <property type="entry name" value="PROTEIN_KINASE_ST"/>
    <property type="match status" value="1"/>
</dbReference>
<evidence type="ECO:0000256" key="4">
    <source>
        <dbReference type="ARBA" id="ARBA00022692"/>
    </source>
</evidence>
<evidence type="ECO:0000256" key="10">
    <source>
        <dbReference type="ARBA" id="ARBA00047899"/>
    </source>
</evidence>
<dbReference type="SMART" id="SM00220">
    <property type="entry name" value="S_TKc"/>
    <property type="match status" value="1"/>
</dbReference>
<dbReference type="PROSITE" id="PS50011">
    <property type="entry name" value="PROTEIN_KINASE_DOM"/>
    <property type="match status" value="1"/>
</dbReference>
<evidence type="ECO:0000313" key="14">
    <source>
        <dbReference type="EMBL" id="CAH8282894.1"/>
    </source>
</evidence>
<dbReference type="PANTHER" id="PTHR45631">
    <property type="entry name" value="OS07G0107800 PROTEIN-RELATED"/>
    <property type="match status" value="1"/>
</dbReference>
<evidence type="ECO:0000256" key="6">
    <source>
        <dbReference type="ARBA" id="ARBA00022737"/>
    </source>
</evidence>
<evidence type="ECO:0000256" key="8">
    <source>
        <dbReference type="ARBA" id="ARBA00023136"/>
    </source>
</evidence>
<dbReference type="InterPro" id="IPR001245">
    <property type="entry name" value="Ser-Thr/Tyr_kinase_cat_dom"/>
</dbReference>
<keyword evidence="9" id="KW-0675">Receptor</keyword>
<keyword evidence="8 12" id="KW-0472">Membrane</keyword>
<dbReference type="InterPro" id="IPR032675">
    <property type="entry name" value="LRR_dom_sf"/>
</dbReference>
<name>A0ABC8IMR5_ERUVS</name>
<dbReference type="InterPro" id="IPR000719">
    <property type="entry name" value="Prot_kinase_dom"/>
</dbReference>
<comment type="catalytic activity">
    <reaction evidence="11">
        <text>L-seryl-[protein] + ATP = O-phospho-L-seryl-[protein] + ADP + H(+)</text>
        <dbReference type="Rhea" id="RHEA:17989"/>
        <dbReference type="Rhea" id="RHEA-COMP:9863"/>
        <dbReference type="Rhea" id="RHEA-COMP:11604"/>
        <dbReference type="ChEBI" id="CHEBI:15378"/>
        <dbReference type="ChEBI" id="CHEBI:29999"/>
        <dbReference type="ChEBI" id="CHEBI:30616"/>
        <dbReference type="ChEBI" id="CHEBI:83421"/>
        <dbReference type="ChEBI" id="CHEBI:456216"/>
        <dbReference type="EC" id="2.7.11.1"/>
    </reaction>
</comment>
<dbReference type="PANTHER" id="PTHR45631:SF138">
    <property type="entry name" value="PROTEIN KINASE DOMAIN-CONTAINING PROTEIN"/>
    <property type="match status" value="1"/>
</dbReference>
<dbReference type="InterPro" id="IPR024788">
    <property type="entry name" value="Malectin-like_Carb-bd_dom"/>
</dbReference>
<keyword evidence="15" id="KW-1185">Reference proteome</keyword>
<dbReference type="Pfam" id="PF07714">
    <property type="entry name" value="PK_Tyr_Ser-Thr"/>
    <property type="match status" value="1"/>
</dbReference>
<evidence type="ECO:0000256" key="12">
    <source>
        <dbReference type="SAM" id="Phobius"/>
    </source>
</evidence>
<dbReference type="Gene3D" id="1.10.510.10">
    <property type="entry name" value="Transferase(Phosphotransferase) domain 1"/>
    <property type="match status" value="1"/>
</dbReference>
<comment type="caution">
    <text evidence="14">The sequence shown here is derived from an EMBL/GenBank/DDBJ whole genome shotgun (WGS) entry which is preliminary data.</text>
</comment>
<dbReference type="Pfam" id="PF13855">
    <property type="entry name" value="LRR_8"/>
    <property type="match status" value="1"/>
</dbReference>
<keyword evidence="5" id="KW-0732">Signal</keyword>
<evidence type="ECO:0000256" key="2">
    <source>
        <dbReference type="ARBA" id="ARBA00012513"/>
    </source>
</evidence>
<dbReference type="AlphaFoldDB" id="A0ABC8IMR5"/>
<dbReference type="PRINTS" id="PR00019">
    <property type="entry name" value="LEURICHRPT"/>
</dbReference>
<dbReference type="EMBL" id="CAKOAT010003337">
    <property type="protein sequence ID" value="CAH8282894.1"/>
    <property type="molecule type" value="Genomic_DNA"/>
</dbReference>
<evidence type="ECO:0000259" key="13">
    <source>
        <dbReference type="PROSITE" id="PS50011"/>
    </source>
</evidence>
<evidence type="ECO:0000256" key="5">
    <source>
        <dbReference type="ARBA" id="ARBA00022729"/>
    </source>
</evidence>
<dbReference type="SUPFAM" id="SSF52058">
    <property type="entry name" value="L domain-like"/>
    <property type="match status" value="1"/>
</dbReference>
<dbReference type="Pfam" id="PF12819">
    <property type="entry name" value="Malectin_like"/>
    <property type="match status" value="1"/>
</dbReference>
<evidence type="ECO:0000313" key="15">
    <source>
        <dbReference type="Proteomes" id="UP001642260"/>
    </source>
</evidence>
<evidence type="ECO:0000256" key="1">
    <source>
        <dbReference type="ARBA" id="ARBA00004167"/>
    </source>
</evidence>
<feature type="domain" description="Protein kinase" evidence="13">
    <location>
        <begin position="280"/>
        <end position="456"/>
    </location>
</feature>
<dbReference type="InterPro" id="IPR008271">
    <property type="entry name" value="Ser/Thr_kinase_AS"/>
</dbReference>
<gene>
    <name evidence="14" type="ORF">ERUC_LOCUS502</name>
</gene>
<keyword evidence="6" id="KW-0677">Repeat</keyword>
<sequence length="456" mass="50389">MASASTPISAFAPWTQFYIYMHFAEIETLQVNETREFSVSVNGEFVSERYSPKRMAMETIFYSTKQCEEGLCIIELSRTSKSTLPPLMNALEIYYVIELPQLKTNQDDVLAIKSIQNTYGVSKVNWQGDPCVPREFLWDGLNCDNLENSMPPIVTFLNLSSSNLTGIIAPAFQNLTHLQELDLSNNNLTGEVPEFLVDIKSLLVINLSGNNLKGSVPQALLKKKGLNLITHDGNPDLTCAGKPCVNKTDGSKKKNVVVPVVVSVVFVVVLGIAVVFFFVFKRKKTENSQGPSVCTQAPDPITTGSSEPVAVKMLSHSSSQGYKEFKAEVELLLRVYHKNLVGLVGYCDEGENLALIYEYMANGDLKEHMSGKRGGSILNWETRLKIVVESAQGLEYLHNGCKPPMVHRDVKTTNILLNEHFQAKLADFGLSRSFPVEGETHVSTVVAGTPGYLDPE</sequence>
<dbReference type="Proteomes" id="UP001642260">
    <property type="component" value="Unassembled WGS sequence"/>
</dbReference>
<organism evidence="14 15">
    <name type="scientific">Eruca vesicaria subsp. sativa</name>
    <name type="common">Garden rocket</name>
    <name type="synonym">Eruca sativa</name>
    <dbReference type="NCBI Taxonomy" id="29727"/>
    <lineage>
        <taxon>Eukaryota</taxon>
        <taxon>Viridiplantae</taxon>
        <taxon>Streptophyta</taxon>
        <taxon>Embryophyta</taxon>
        <taxon>Tracheophyta</taxon>
        <taxon>Spermatophyta</taxon>
        <taxon>Magnoliopsida</taxon>
        <taxon>eudicotyledons</taxon>
        <taxon>Gunneridae</taxon>
        <taxon>Pentapetalae</taxon>
        <taxon>rosids</taxon>
        <taxon>malvids</taxon>
        <taxon>Brassicales</taxon>
        <taxon>Brassicaceae</taxon>
        <taxon>Brassiceae</taxon>
        <taxon>Eruca</taxon>
    </lineage>
</organism>
<evidence type="ECO:0000256" key="9">
    <source>
        <dbReference type="ARBA" id="ARBA00023170"/>
    </source>
</evidence>
<keyword evidence="4 12" id="KW-0812">Transmembrane</keyword>
<keyword evidence="3" id="KW-0433">Leucine-rich repeat</keyword>
<accession>A0ABC8IMR5</accession>
<proteinExistence type="predicted"/>
<comment type="catalytic activity">
    <reaction evidence="10">
        <text>L-threonyl-[protein] + ATP = O-phospho-L-threonyl-[protein] + ADP + H(+)</text>
        <dbReference type="Rhea" id="RHEA:46608"/>
        <dbReference type="Rhea" id="RHEA-COMP:11060"/>
        <dbReference type="Rhea" id="RHEA-COMP:11605"/>
        <dbReference type="ChEBI" id="CHEBI:15378"/>
        <dbReference type="ChEBI" id="CHEBI:30013"/>
        <dbReference type="ChEBI" id="CHEBI:30616"/>
        <dbReference type="ChEBI" id="CHEBI:61977"/>
        <dbReference type="ChEBI" id="CHEBI:456216"/>
        <dbReference type="EC" id="2.7.11.1"/>
    </reaction>
</comment>
<dbReference type="InterPro" id="IPR001611">
    <property type="entry name" value="Leu-rich_rpt"/>
</dbReference>
<dbReference type="FunFam" id="3.80.10.10:FF:000129">
    <property type="entry name" value="Leucine-rich repeat receptor-like kinase"/>
    <property type="match status" value="1"/>
</dbReference>
<dbReference type="InterPro" id="IPR011009">
    <property type="entry name" value="Kinase-like_dom_sf"/>
</dbReference>
<protein>
    <recommendedName>
        <fullName evidence="2">non-specific serine/threonine protein kinase</fullName>
        <ecNumber evidence="2">2.7.11.1</ecNumber>
    </recommendedName>
</protein>
<dbReference type="EC" id="2.7.11.1" evidence="2"/>